<dbReference type="Pfam" id="PF13376">
    <property type="entry name" value="OmdA"/>
    <property type="match status" value="1"/>
</dbReference>
<dbReference type="Proteomes" id="UP000018439">
    <property type="component" value="Chromosome"/>
</dbReference>
<sequence>MNNLELETYTPTSQEDWRKWLEENHQSKQSIWLIYYTKKSDNPSLTWREAVDEALCFSWIDSTQKKIDEFSFMQFFSKRKPKSIWSKINKDKVQELIDHNKMTKAGFESVEVTKKNGSWTILDEVEELIIPKDLKNAFLEYEGSKDYFLSQSKSVKKMILSSIVLAKRPETRQKRIDEIAKSAGQNMKPKHMR</sequence>
<organism evidence="1 2">
    <name type="scientific">Bacteroides coprosuis DSM 18011</name>
    <dbReference type="NCBI Taxonomy" id="679937"/>
    <lineage>
        <taxon>Bacteria</taxon>
        <taxon>Pseudomonadati</taxon>
        <taxon>Bacteroidota</taxon>
        <taxon>Bacteroidia</taxon>
        <taxon>Bacteroidales</taxon>
        <taxon>Bacteroidaceae</taxon>
        <taxon>Bacteroides</taxon>
    </lineage>
</organism>
<dbReference type="STRING" id="679937.Bcop_0914"/>
<evidence type="ECO:0000313" key="1">
    <source>
        <dbReference type="EMBL" id="EGJ71125.1"/>
    </source>
</evidence>
<dbReference type="OrthoDB" id="9796999at2"/>
<dbReference type="eggNOG" id="COG4430">
    <property type="taxonomic scope" value="Bacteria"/>
</dbReference>
<keyword evidence="2" id="KW-1185">Reference proteome</keyword>
<dbReference type="AlphaFoldDB" id="F3ZU24"/>
<evidence type="ECO:0000313" key="2">
    <source>
        <dbReference type="Proteomes" id="UP000018439"/>
    </source>
</evidence>
<evidence type="ECO:0008006" key="3">
    <source>
        <dbReference type="Google" id="ProtNLM"/>
    </source>
</evidence>
<protein>
    <recommendedName>
        <fullName evidence="3">Bacteriocin-protection protein, YdeI/OmpD-associated family</fullName>
    </recommendedName>
</protein>
<proteinExistence type="predicted"/>
<dbReference type="EMBL" id="CM001167">
    <property type="protein sequence ID" value="EGJ71125.1"/>
    <property type="molecule type" value="Genomic_DNA"/>
</dbReference>
<reference evidence="1 2" key="1">
    <citation type="journal article" date="2011" name="Stand. Genomic Sci.">
        <title>Non-contiguous finished genome sequence of Bacteroides coprosuis type strain (PC139).</title>
        <authorList>
            <person name="Land M."/>
            <person name="Held B."/>
            <person name="Gronow S."/>
            <person name="Abt B."/>
            <person name="Lucas S."/>
            <person name="Del Rio T.G."/>
            <person name="Nolan M."/>
            <person name="Tice H."/>
            <person name="Cheng J.F."/>
            <person name="Pitluck S."/>
            <person name="Liolios K."/>
            <person name="Pagani I."/>
            <person name="Ivanova N."/>
            <person name="Mavromatis K."/>
            <person name="Mikhailova N."/>
            <person name="Pati A."/>
            <person name="Tapia R."/>
            <person name="Han C."/>
            <person name="Goodwin L."/>
            <person name="Chen A."/>
            <person name="Palaniappan K."/>
            <person name="Hauser L."/>
            <person name="Brambilla E.M."/>
            <person name="Rohde M."/>
            <person name="Goker M."/>
            <person name="Detter J.C."/>
            <person name="Woyke T."/>
            <person name="Bristow J."/>
            <person name="Eisen J.A."/>
            <person name="Markowitz V."/>
            <person name="Hugenholtz P."/>
            <person name="Kyrpides N.C."/>
            <person name="Klenk H.P."/>
            <person name="Lapidus A."/>
        </authorList>
    </citation>
    <scope>NUCLEOTIDE SEQUENCE</scope>
    <source>
        <strain evidence="1 2">DSM 18011</strain>
    </source>
</reference>
<dbReference type="HOGENOM" id="CLU_076645_2_0_10"/>
<name>F3ZU24_9BACE</name>
<accession>F3ZU24</accession>
<gene>
    <name evidence="1" type="ORF">Bcop_0914</name>
</gene>